<comment type="caution">
    <text evidence="2">The sequence shown here is derived from an EMBL/GenBank/DDBJ whole genome shotgun (WGS) entry which is preliminary data.</text>
</comment>
<dbReference type="AlphaFoldDB" id="A0A9P5K7W9"/>
<feature type="compositionally biased region" description="Acidic residues" evidence="1">
    <location>
        <begin position="130"/>
        <end position="151"/>
    </location>
</feature>
<dbReference type="OrthoDB" id="415706at2759"/>
<dbReference type="Proteomes" id="UP000711996">
    <property type="component" value="Unassembled WGS sequence"/>
</dbReference>
<dbReference type="EMBL" id="QPMT01000005">
    <property type="protein sequence ID" value="KAF4864131.1"/>
    <property type="molecule type" value="Genomic_DNA"/>
</dbReference>
<gene>
    <name evidence="2" type="ORF">CGCSCA2_v002257</name>
</gene>
<proteinExistence type="predicted"/>
<feature type="region of interest" description="Disordered" evidence="1">
    <location>
        <begin position="126"/>
        <end position="164"/>
    </location>
</feature>
<evidence type="ECO:0000256" key="1">
    <source>
        <dbReference type="SAM" id="MobiDB-lite"/>
    </source>
</evidence>
<accession>A0A9P5K7W9</accession>
<protein>
    <submittedName>
        <fullName evidence="2">Uncharacterized protein</fullName>
    </submittedName>
</protein>
<reference evidence="2" key="1">
    <citation type="submission" date="2019-06" db="EMBL/GenBank/DDBJ databases">
        <authorList>
            <person name="Gan P."/>
            <person name="Shirasu K."/>
        </authorList>
    </citation>
    <scope>NUCLEOTIDE SEQUENCE [LARGE SCALE GENOMIC DNA]</scope>
    <source>
        <strain evidence="2">CAD2</strain>
    </source>
</reference>
<evidence type="ECO:0000313" key="3">
    <source>
        <dbReference type="Proteomes" id="UP000711996"/>
    </source>
</evidence>
<keyword evidence="3" id="KW-1185">Reference proteome</keyword>
<sequence length="195" mass="21794">MATQLERQAAANQGTEFPGYASTNLIVQLFQRQSKPWEAVARVHLEKATAVVKAFVDQAFEHIAGPLGTCSTTSMILATCVDPFFDSREKILEIKLRELLRPLQEGYALPLDIDFHEAMSRGISDRGVEDVSDDSDDNNSDDDNSDDDDSDGSQHSRANLPRRRNEFGTGRAVETMLTFYDVCITFCYSNRSLAY</sequence>
<name>A0A9P5K7W9_COLSI</name>
<organism evidence="2 3">
    <name type="scientific">Colletotrichum siamense</name>
    <name type="common">Anthracnose fungus</name>
    <dbReference type="NCBI Taxonomy" id="690259"/>
    <lineage>
        <taxon>Eukaryota</taxon>
        <taxon>Fungi</taxon>
        <taxon>Dikarya</taxon>
        <taxon>Ascomycota</taxon>
        <taxon>Pezizomycotina</taxon>
        <taxon>Sordariomycetes</taxon>
        <taxon>Hypocreomycetidae</taxon>
        <taxon>Glomerellales</taxon>
        <taxon>Glomerellaceae</taxon>
        <taxon>Colletotrichum</taxon>
        <taxon>Colletotrichum gloeosporioides species complex</taxon>
    </lineage>
</organism>
<evidence type="ECO:0000313" key="2">
    <source>
        <dbReference type="EMBL" id="KAF4864131.1"/>
    </source>
</evidence>